<organism evidence="1 2">
    <name type="scientific">Paramecium octaurelia</name>
    <dbReference type="NCBI Taxonomy" id="43137"/>
    <lineage>
        <taxon>Eukaryota</taxon>
        <taxon>Sar</taxon>
        <taxon>Alveolata</taxon>
        <taxon>Ciliophora</taxon>
        <taxon>Intramacronucleata</taxon>
        <taxon>Oligohymenophorea</taxon>
        <taxon>Peniculida</taxon>
        <taxon>Parameciidae</taxon>
        <taxon>Paramecium</taxon>
    </lineage>
</organism>
<dbReference type="EMBL" id="CAJJDP010000060">
    <property type="protein sequence ID" value="CAD8173206.1"/>
    <property type="molecule type" value="Genomic_DNA"/>
</dbReference>
<gene>
    <name evidence="1" type="ORF">POCTA_138.1.T0610201</name>
</gene>
<keyword evidence="2" id="KW-1185">Reference proteome</keyword>
<accession>A0A8S1VEB4</accession>
<name>A0A8S1VEB4_PAROT</name>
<reference evidence="1" key="1">
    <citation type="submission" date="2021-01" db="EMBL/GenBank/DDBJ databases">
        <authorList>
            <consortium name="Genoscope - CEA"/>
            <person name="William W."/>
        </authorList>
    </citation>
    <scope>NUCLEOTIDE SEQUENCE</scope>
</reference>
<protein>
    <submittedName>
        <fullName evidence="1">Uncharacterized protein</fullName>
    </submittedName>
</protein>
<evidence type="ECO:0000313" key="2">
    <source>
        <dbReference type="Proteomes" id="UP000683925"/>
    </source>
</evidence>
<evidence type="ECO:0000313" key="1">
    <source>
        <dbReference type="EMBL" id="CAD8173206.1"/>
    </source>
</evidence>
<dbReference type="Proteomes" id="UP000683925">
    <property type="component" value="Unassembled WGS sequence"/>
</dbReference>
<sequence length="91" mass="10810">MKLITSAIGKKQQGYLQEKLEQSQGTFINNKQSMTPKFYVNNLMMKQKNYRNQSCFLYLLLKIHSFVINQIHSLIKNQLLFTKKAFKFMLD</sequence>
<comment type="caution">
    <text evidence="1">The sequence shown here is derived from an EMBL/GenBank/DDBJ whole genome shotgun (WGS) entry which is preliminary data.</text>
</comment>
<dbReference type="AlphaFoldDB" id="A0A8S1VEB4"/>
<proteinExistence type="predicted"/>